<accession>A0ABV2QRY5</accession>
<evidence type="ECO:0000313" key="1">
    <source>
        <dbReference type="EMBL" id="MET4583832.1"/>
    </source>
</evidence>
<comment type="caution">
    <text evidence="1">The sequence shown here is derived from an EMBL/GenBank/DDBJ whole genome shotgun (WGS) entry which is preliminary data.</text>
</comment>
<proteinExistence type="predicted"/>
<dbReference type="EMBL" id="JBEPSJ010000005">
    <property type="protein sequence ID" value="MET4583832.1"/>
    <property type="molecule type" value="Genomic_DNA"/>
</dbReference>
<dbReference type="Proteomes" id="UP001549257">
    <property type="component" value="Unassembled WGS sequence"/>
</dbReference>
<sequence length="334" mass="35318">MRRTLITWSAAFVLLVAGFAASVVALNADLYSAHGFVSRYLEALERRDSSAALALPGVGTGNDAASVLLTDDAMGALSDVTIVSDTAGDEGRHTVVARYEIAPPPTKAQPDPPSTTATSEFVVVRDGTSFGLFPKWRFVASPISSISVTVLHAQDFEVNGLPVTSKAQPDAPATYQVFAPGFYLVDHESTYTAAKAVGAAVTANDEIADVTVDVQANEEFVAEVQKHVTAYLAECATQELMMPTGCPFGQSLSNRVVSAPKWSMLADPVVTIVPGAVSGTWTVPKTAATAHLVVDVKSLRDGTVSTFDEDVPFDVQYALTFEPGNKLLITAVYE</sequence>
<dbReference type="RefSeq" id="WP_354026000.1">
    <property type="nucleotide sequence ID" value="NZ_JBEPSJ010000005.1"/>
</dbReference>
<evidence type="ECO:0000313" key="2">
    <source>
        <dbReference type="Proteomes" id="UP001549257"/>
    </source>
</evidence>
<organism evidence="1 2">
    <name type="scientific">Conyzicola nivalis</name>
    <dbReference type="NCBI Taxonomy" id="1477021"/>
    <lineage>
        <taxon>Bacteria</taxon>
        <taxon>Bacillati</taxon>
        <taxon>Actinomycetota</taxon>
        <taxon>Actinomycetes</taxon>
        <taxon>Micrococcales</taxon>
        <taxon>Microbacteriaceae</taxon>
        <taxon>Conyzicola</taxon>
    </lineage>
</organism>
<name>A0ABV2QRY5_9MICO</name>
<protein>
    <submittedName>
        <fullName evidence="1">Uncharacterized protein</fullName>
    </submittedName>
</protein>
<gene>
    <name evidence="1" type="ORF">ABIE21_003363</name>
</gene>
<keyword evidence="2" id="KW-1185">Reference proteome</keyword>
<reference evidence="1 2" key="1">
    <citation type="submission" date="2024-06" db="EMBL/GenBank/DDBJ databases">
        <title>Sorghum-associated microbial communities from plants grown in Nebraska, USA.</title>
        <authorList>
            <person name="Schachtman D."/>
        </authorList>
    </citation>
    <scope>NUCLEOTIDE SEQUENCE [LARGE SCALE GENOMIC DNA]</scope>
    <source>
        <strain evidence="1 2">2857</strain>
    </source>
</reference>